<dbReference type="GO" id="GO:0015667">
    <property type="term" value="F:site-specific DNA-methyltransferase (cytosine-N4-specific) activity"/>
    <property type="evidence" value="ECO:0007669"/>
    <property type="project" value="UniProtKB-EC"/>
</dbReference>
<reference evidence="8" key="1">
    <citation type="journal article" date="2020" name="Nature">
        <title>Giant virus diversity and host interactions through global metagenomics.</title>
        <authorList>
            <person name="Schulz F."/>
            <person name="Roux S."/>
            <person name="Paez-Espino D."/>
            <person name="Jungbluth S."/>
            <person name="Walsh D.A."/>
            <person name="Denef V.J."/>
            <person name="McMahon K.D."/>
            <person name="Konstantinidis K.T."/>
            <person name="Eloe-Fadrosh E.A."/>
            <person name="Kyrpides N.C."/>
            <person name="Woyke T."/>
        </authorList>
    </citation>
    <scope>NUCLEOTIDE SEQUENCE</scope>
    <source>
        <strain evidence="8">GVMAG-S-1101164-72</strain>
    </source>
</reference>
<keyword evidence="5" id="KW-0949">S-adenosyl-L-methionine</keyword>
<dbReference type="InterPro" id="IPR017985">
    <property type="entry name" value="MeTrfase_CN4_CS"/>
</dbReference>
<dbReference type="PROSITE" id="PS00093">
    <property type="entry name" value="N4_MTASE"/>
    <property type="match status" value="1"/>
</dbReference>
<keyword evidence="4" id="KW-0808">Transferase</keyword>
<evidence type="ECO:0000256" key="3">
    <source>
        <dbReference type="ARBA" id="ARBA00022603"/>
    </source>
</evidence>
<accession>A0A6C0APR4</accession>
<evidence type="ECO:0000256" key="6">
    <source>
        <dbReference type="ARBA" id="ARBA00022747"/>
    </source>
</evidence>
<keyword evidence="3" id="KW-0489">Methyltransferase</keyword>
<keyword evidence="6" id="KW-0680">Restriction system</keyword>
<evidence type="ECO:0000256" key="5">
    <source>
        <dbReference type="ARBA" id="ARBA00022691"/>
    </source>
</evidence>
<dbReference type="InterPro" id="IPR029063">
    <property type="entry name" value="SAM-dependent_MTases_sf"/>
</dbReference>
<dbReference type="EC" id="2.1.1.113" evidence="2"/>
<dbReference type="GO" id="GO:0003677">
    <property type="term" value="F:DNA binding"/>
    <property type="evidence" value="ECO:0007669"/>
    <property type="project" value="InterPro"/>
</dbReference>
<evidence type="ECO:0000256" key="2">
    <source>
        <dbReference type="ARBA" id="ARBA00012185"/>
    </source>
</evidence>
<name>A0A6C0APR4_9ZZZZ</name>
<dbReference type="SUPFAM" id="SSF53335">
    <property type="entry name" value="S-adenosyl-L-methionine-dependent methyltransferases"/>
    <property type="match status" value="1"/>
</dbReference>
<evidence type="ECO:0000256" key="4">
    <source>
        <dbReference type="ARBA" id="ARBA00022679"/>
    </source>
</evidence>
<dbReference type="AlphaFoldDB" id="A0A6C0APR4"/>
<comment type="similarity">
    <text evidence="1">Belongs to the N(4)/N(6)-methyltransferase family. N(4) subfamily.</text>
</comment>
<evidence type="ECO:0000256" key="7">
    <source>
        <dbReference type="ARBA" id="ARBA00049120"/>
    </source>
</evidence>
<comment type="catalytic activity">
    <reaction evidence="7">
        <text>a 2'-deoxycytidine in DNA + S-adenosyl-L-methionine = an N(4)-methyl-2'-deoxycytidine in DNA + S-adenosyl-L-homocysteine + H(+)</text>
        <dbReference type="Rhea" id="RHEA:16857"/>
        <dbReference type="Rhea" id="RHEA-COMP:11369"/>
        <dbReference type="Rhea" id="RHEA-COMP:13674"/>
        <dbReference type="ChEBI" id="CHEBI:15378"/>
        <dbReference type="ChEBI" id="CHEBI:57856"/>
        <dbReference type="ChEBI" id="CHEBI:59789"/>
        <dbReference type="ChEBI" id="CHEBI:85452"/>
        <dbReference type="ChEBI" id="CHEBI:137933"/>
        <dbReference type="EC" id="2.1.1.113"/>
    </reaction>
</comment>
<evidence type="ECO:0000256" key="1">
    <source>
        <dbReference type="ARBA" id="ARBA00010203"/>
    </source>
</evidence>
<proteinExistence type="inferred from homology"/>
<protein>
    <recommendedName>
        <fullName evidence="2">site-specific DNA-methyltransferase (cytosine-N(4)-specific)</fullName>
        <ecNumber evidence="2">2.1.1.113</ecNumber>
    </recommendedName>
</protein>
<evidence type="ECO:0000313" key="8">
    <source>
        <dbReference type="EMBL" id="QHS81817.1"/>
    </source>
</evidence>
<dbReference type="Gene3D" id="3.40.50.150">
    <property type="entry name" value="Vaccinia Virus protein VP39"/>
    <property type="match status" value="1"/>
</dbReference>
<organism evidence="8">
    <name type="scientific">viral metagenome</name>
    <dbReference type="NCBI Taxonomy" id="1070528"/>
    <lineage>
        <taxon>unclassified sequences</taxon>
        <taxon>metagenomes</taxon>
        <taxon>organismal metagenomes</taxon>
    </lineage>
</organism>
<sequence length="310" mass="35865">MELAKRLRGVTLEDAKQSYEDLLDLPCKKPGFDRVGIKALDYFFLHHRLKAKTKHISFYDAMNDPDMVKKLSDLVVKYKKKSLGQFEDSIGLLKQQYSVFQLYYGTINQFRPSVARWVYCTLGAKKGILDFSAGWGGRCLAAMSLDIPYIGCDANTKLEPAYKQMIKTFKPDADVTLFFKPSETVDFSKFTYDLVFTSPPYFMIEEYERMPAYKSKEGFLTKFFIPVVDNAWANLSMGGHMALNMPHDMYMAIKDRLPKVTKRLTLPLHNRHPTDAKKGRTLGTETERHELIYVWKKDRSSNKTRKIKRA</sequence>
<dbReference type="GO" id="GO:0009307">
    <property type="term" value="P:DNA restriction-modification system"/>
    <property type="evidence" value="ECO:0007669"/>
    <property type="project" value="UniProtKB-KW"/>
</dbReference>
<dbReference type="EMBL" id="MN740760">
    <property type="protein sequence ID" value="QHS81817.1"/>
    <property type="molecule type" value="Genomic_DNA"/>
</dbReference>
<dbReference type="GO" id="GO:0032259">
    <property type="term" value="P:methylation"/>
    <property type="evidence" value="ECO:0007669"/>
    <property type="project" value="UniProtKB-KW"/>
</dbReference>